<organism evidence="1">
    <name type="scientific">Candidatus Methanogaster sp. ANME-2c ERB4</name>
    <dbReference type="NCBI Taxonomy" id="2759911"/>
    <lineage>
        <taxon>Archaea</taxon>
        <taxon>Methanobacteriati</taxon>
        <taxon>Methanobacteriota</taxon>
        <taxon>Stenosarchaea group</taxon>
        <taxon>Methanomicrobia</taxon>
        <taxon>Methanosarcinales</taxon>
        <taxon>ANME-2 cluster</taxon>
        <taxon>Candidatus Methanogasteraceae</taxon>
        <taxon>Candidatus Methanogaster</taxon>
    </lineage>
</organism>
<gene>
    <name evidence="1" type="ORF">MKPHGJHB_00022</name>
</gene>
<reference evidence="1" key="1">
    <citation type="submission" date="2020-06" db="EMBL/GenBank/DDBJ databases">
        <title>Unique genomic features of the anaerobic methanotrophic archaea.</title>
        <authorList>
            <person name="Chadwick G.L."/>
            <person name="Skennerton C.T."/>
            <person name="Laso-Perez R."/>
            <person name="Leu A.O."/>
            <person name="Speth D.R."/>
            <person name="Yu H."/>
            <person name="Morgan-Lang C."/>
            <person name="Hatzenpichler R."/>
            <person name="Goudeau D."/>
            <person name="Malmstrom R."/>
            <person name="Brazelton W.J."/>
            <person name="Woyke T."/>
            <person name="Hallam S.J."/>
            <person name="Tyson G.W."/>
            <person name="Wegener G."/>
            <person name="Boetius A."/>
            <person name="Orphan V."/>
        </authorList>
    </citation>
    <scope>NUCLEOTIDE SEQUENCE</scope>
</reference>
<proteinExistence type="predicted"/>
<dbReference type="AlphaFoldDB" id="A0A7G9Y2L0"/>
<name>A0A7G9Y2L0_9EURY</name>
<dbReference type="EMBL" id="MT630721">
    <property type="protein sequence ID" value="QNO42244.1"/>
    <property type="molecule type" value="Genomic_DNA"/>
</dbReference>
<accession>A0A7G9Y2L0</accession>
<sequence length="57" mass="6480">MGEVNFGAFAPWCPPGSYLEMLFGSTSDSDIQVYKNQISKHAKNNLHQTHRKDRKKA</sequence>
<protein>
    <submittedName>
        <fullName evidence="1">Uncharacterized protein</fullName>
    </submittedName>
</protein>
<evidence type="ECO:0000313" key="1">
    <source>
        <dbReference type="EMBL" id="QNO42244.1"/>
    </source>
</evidence>